<evidence type="ECO:0000313" key="3">
    <source>
        <dbReference type="Proteomes" id="UP000075901"/>
    </source>
</evidence>
<evidence type="ECO:0000256" key="1">
    <source>
        <dbReference type="SAM" id="MobiDB-lite"/>
    </source>
</evidence>
<evidence type="ECO:0000313" key="2">
    <source>
        <dbReference type="EnsemblMetazoa" id="AMAM007783-PA"/>
    </source>
</evidence>
<feature type="region of interest" description="Disordered" evidence="1">
    <location>
        <begin position="80"/>
        <end position="100"/>
    </location>
</feature>
<reference evidence="3" key="1">
    <citation type="submission" date="2013-09" db="EMBL/GenBank/DDBJ databases">
        <title>The Genome Sequence of Anopheles maculatus species B.</title>
        <authorList>
            <consortium name="The Broad Institute Genomics Platform"/>
            <person name="Neafsey D.E."/>
            <person name="Besansky N."/>
            <person name="Howell P."/>
            <person name="Walton C."/>
            <person name="Young S.K."/>
            <person name="Zeng Q."/>
            <person name="Gargeya S."/>
            <person name="Fitzgerald M."/>
            <person name="Haas B."/>
            <person name="Abouelleil A."/>
            <person name="Allen A.W."/>
            <person name="Alvarado L."/>
            <person name="Arachchi H.M."/>
            <person name="Berlin A.M."/>
            <person name="Chapman S.B."/>
            <person name="Gainer-Dewar J."/>
            <person name="Goldberg J."/>
            <person name="Griggs A."/>
            <person name="Gujja S."/>
            <person name="Hansen M."/>
            <person name="Howarth C."/>
            <person name="Imamovic A."/>
            <person name="Ireland A."/>
            <person name="Larimer J."/>
            <person name="McCowan C."/>
            <person name="Murphy C."/>
            <person name="Pearson M."/>
            <person name="Poon T.W."/>
            <person name="Priest M."/>
            <person name="Roberts A."/>
            <person name="Saif S."/>
            <person name="Shea T."/>
            <person name="Sisk P."/>
            <person name="Sykes S."/>
            <person name="Wortman J."/>
            <person name="Nusbaum C."/>
            <person name="Birren B."/>
        </authorList>
    </citation>
    <scope>NUCLEOTIDE SEQUENCE [LARGE SCALE GENOMIC DNA]</scope>
    <source>
        <strain evidence="3">maculatus3</strain>
    </source>
</reference>
<feature type="compositionally biased region" description="Low complexity" evidence="1">
    <location>
        <begin position="81"/>
        <end position="90"/>
    </location>
</feature>
<dbReference type="AlphaFoldDB" id="A0A182SJ38"/>
<dbReference type="EnsemblMetazoa" id="AMAM007783-RA">
    <property type="protein sequence ID" value="AMAM007783-PA"/>
    <property type="gene ID" value="AMAM007783"/>
</dbReference>
<name>A0A182SJ38_9DIPT</name>
<keyword evidence="3" id="KW-1185">Reference proteome</keyword>
<dbReference type="Proteomes" id="UP000075901">
    <property type="component" value="Unassembled WGS sequence"/>
</dbReference>
<feature type="region of interest" description="Disordered" evidence="1">
    <location>
        <begin position="43"/>
        <end position="63"/>
    </location>
</feature>
<dbReference type="VEuPathDB" id="VectorBase:AMAM007783"/>
<reference evidence="2" key="2">
    <citation type="submission" date="2020-05" db="UniProtKB">
        <authorList>
            <consortium name="EnsemblMetazoa"/>
        </authorList>
    </citation>
    <scope>IDENTIFICATION</scope>
    <source>
        <strain evidence="2">maculatus3</strain>
    </source>
</reference>
<sequence>MIDRGVTLTSNTCRRVSCDERITTNPKKSEQNFTPCDKEAVFRAESGPTSGGGGGRGQEASVKCDPNSVSLLAEDSSFSNVASSTTTAATPPVPEQERHRCRQKAVVAASVSTSILKSRLNASAEDTTTVPTKRLPTAKVRPRDIDSLDIDSNEISTDNSIINSANSPFTADTHLININNRTANNNYIVNNDTDYTNSTNAVTIFVIKTVLPDD</sequence>
<accession>A0A182SJ38</accession>
<organism evidence="2 3">
    <name type="scientific">Anopheles maculatus</name>
    <dbReference type="NCBI Taxonomy" id="74869"/>
    <lineage>
        <taxon>Eukaryota</taxon>
        <taxon>Metazoa</taxon>
        <taxon>Ecdysozoa</taxon>
        <taxon>Arthropoda</taxon>
        <taxon>Hexapoda</taxon>
        <taxon>Insecta</taxon>
        <taxon>Pterygota</taxon>
        <taxon>Neoptera</taxon>
        <taxon>Endopterygota</taxon>
        <taxon>Diptera</taxon>
        <taxon>Nematocera</taxon>
        <taxon>Culicoidea</taxon>
        <taxon>Culicidae</taxon>
        <taxon>Anophelinae</taxon>
        <taxon>Anopheles</taxon>
        <taxon>Anopheles maculatus group</taxon>
    </lineage>
</organism>
<proteinExistence type="predicted"/>
<protein>
    <submittedName>
        <fullName evidence="2">Uncharacterized protein</fullName>
    </submittedName>
</protein>